<comment type="caution">
    <text evidence="3">The sequence shown here is derived from an EMBL/GenBank/DDBJ whole genome shotgun (WGS) entry which is preliminary data.</text>
</comment>
<dbReference type="EMBL" id="CAJVCH010012792">
    <property type="protein sequence ID" value="CAG7673185.1"/>
    <property type="molecule type" value="Genomic_DNA"/>
</dbReference>
<dbReference type="Proteomes" id="UP000708208">
    <property type="component" value="Unassembled WGS sequence"/>
</dbReference>
<dbReference type="AlphaFoldDB" id="A0A8J2J4Y2"/>
<keyword evidence="2" id="KW-0732">Signal</keyword>
<evidence type="ECO:0000313" key="4">
    <source>
        <dbReference type="Proteomes" id="UP000708208"/>
    </source>
</evidence>
<evidence type="ECO:0000313" key="3">
    <source>
        <dbReference type="EMBL" id="CAG7673185.1"/>
    </source>
</evidence>
<gene>
    <name evidence="3" type="ORF">AFUS01_LOCUS2244</name>
</gene>
<evidence type="ECO:0000256" key="1">
    <source>
        <dbReference type="SAM" id="MobiDB-lite"/>
    </source>
</evidence>
<keyword evidence="4" id="KW-1185">Reference proteome</keyword>
<feature type="chain" id="PRO_5035254686" evidence="2">
    <location>
        <begin position="21"/>
        <end position="169"/>
    </location>
</feature>
<sequence length="169" mass="17693">MNTLICSCVVFVITIQIISALPTNRPKVPGLDYQRNPDGSVSGSFGFSHALNGPGTNGAFGASQTFSVGPNGASFGGSHSAALNAESPFGNNFGFSQSNSLSNNIGPSGFSSSGANAASSQQSNPLFSSSQANANAFANQVNYNNNFRPFQQKQPFFMQQFPLSGFNRF</sequence>
<proteinExistence type="predicted"/>
<organism evidence="3 4">
    <name type="scientific">Allacma fusca</name>
    <dbReference type="NCBI Taxonomy" id="39272"/>
    <lineage>
        <taxon>Eukaryota</taxon>
        <taxon>Metazoa</taxon>
        <taxon>Ecdysozoa</taxon>
        <taxon>Arthropoda</taxon>
        <taxon>Hexapoda</taxon>
        <taxon>Collembola</taxon>
        <taxon>Symphypleona</taxon>
        <taxon>Sminthuridae</taxon>
        <taxon>Allacma</taxon>
    </lineage>
</organism>
<feature type="region of interest" description="Disordered" evidence="1">
    <location>
        <begin position="106"/>
        <end position="127"/>
    </location>
</feature>
<accession>A0A8J2J4Y2</accession>
<name>A0A8J2J4Y2_9HEXA</name>
<feature type="signal peptide" evidence="2">
    <location>
        <begin position="1"/>
        <end position="20"/>
    </location>
</feature>
<protein>
    <submittedName>
        <fullName evidence="3">Uncharacterized protein</fullName>
    </submittedName>
</protein>
<evidence type="ECO:0000256" key="2">
    <source>
        <dbReference type="SAM" id="SignalP"/>
    </source>
</evidence>
<reference evidence="3" key="1">
    <citation type="submission" date="2021-06" db="EMBL/GenBank/DDBJ databases">
        <authorList>
            <person name="Hodson N. C."/>
            <person name="Mongue J. A."/>
            <person name="Jaron S. K."/>
        </authorList>
    </citation>
    <scope>NUCLEOTIDE SEQUENCE</scope>
</reference>